<feature type="compositionally biased region" description="Basic and acidic residues" evidence="1">
    <location>
        <begin position="11"/>
        <end position="20"/>
    </location>
</feature>
<sequence length="370" mass="40469">MQRTTAGPHPTLDRPHRAQDRSAVAPQRDHHAAGAPSWERPLGARHFSQASVSALSVAGAACHSERRLEPGFDAAFRTTPPAPAALREPPVGTPSRVEGPPRQLPAPDKLDCLGVPCVADFLRSPSYDGGGGVEEWPLLEQQKQFNFVGFGKGGYKQTWKYVGHGHGEFDLTPQVPRKRRPRWWQMCHPAAHWLCVPCCACCILLALLWASHAATPSEATTAPSATFPPAGAQREPYDCLANFTDWENAWSEGQQSWCCDHYDRGCAARRASLFDCNDRLDQWEDSWSLDKKVWCCRHRKKGCDHHSATNPDAFECRLDDVGAAGWSDEKRAWCCPHAGAGCPATTAQVSTTTQVPETGNDAEPSTAPSG</sequence>
<name>A0ABN9PKP7_9DINO</name>
<keyword evidence="3" id="KW-1185">Reference proteome</keyword>
<organism evidence="2 3">
    <name type="scientific">Prorocentrum cordatum</name>
    <dbReference type="NCBI Taxonomy" id="2364126"/>
    <lineage>
        <taxon>Eukaryota</taxon>
        <taxon>Sar</taxon>
        <taxon>Alveolata</taxon>
        <taxon>Dinophyceae</taxon>
        <taxon>Prorocentrales</taxon>
        <taxon>Prorocentraceae</taxon>
        <taxon>Prorocentrum</taxon>
    </lineage>
</organism>
<feature type="compositionally biased region" description="Low complexity" evidence="1">
    <location>
        <begin position="346"/>
        <end position="356"/>
    </location>
</feature>
<evidence type="ECO:0000256" key="1">
    <source>
        <dbReference type="SAM" id="MobiDB-lite"/>
    </source>
</evidence>
<dbReference type="Proteomes" id="UP001189429">
    <property type="component" value="Unassembled WGS sequence"/>
</dbReference>
<feature type="compositionally biased region" description="Low complexity" evidence="1">
    <location>
        <begin position="74"/>
        <end position="90"/>
    </location>
</feature>
<dbReference type="EMBL" id="CAUYUJ010000925">
    <property type="protein sequence ID" value="CAK0793235.1"/>
    <property type="molecule type" value="Genomic_DNA"/>
</dbReference>
<accession>A0ABN9PKP7</accession>
<feature type="region of interest" description="Disordered" evidence="1">
    <location>
        <begin position="1"/>
        <end position="44"/>
    </location>
</feature>
<comment type="caution">
    <text evidence="2">The sequence shown here is derived from an EMBL/GenBank/DDBJ whole genome shotgun (WGS) entry which is preliminary data.</text>
</comment>
<evidence type="ECO:0000313" key="3">
    <source>
        <dbReference type="Proteomes" id="UP001189429"/>
    </source>
</evidence>
<feature type="region of interest" description="Disordered" evidence="1">
    <location>
        <begin position="72"/>
        <end position="102"/>
    </location>
</feature>
<reference evidence="2" key="1">
    <citation type="submission" date="2023-10" db="EMBL/GenBank/DDBJ databases">
        <authorList>
            <person name="Chen Y."/>
            <person name="Shah S."/>
            <person name="Dougan E. K."/>
            <person name="Thang M."/>
            <person name="Chan C."/>
        </authorList>
    </citation>
    <scope>NUCLEOTIDE SEQUENCE [LARGE SCALE GENOMIC DNA]</scope>
</reference>
<protein>
    <submittedName>
        <fullName evidence="2">Uncharacterized protein</fullName>
    </submittedName>
</protein>
<gene>
    <name evidence="2" type="ORF">PCOR1329_LOCUS3601</name>
</gene>
<proteinExistence type="predicted"/>
<feature type="region of interest" description="Disordered" evidence="1">
    <location>
        <begin position="346"/>
        <end position="370"/>
    </location>
</feature>
<evidence type="ECO:0000313" key="2">
    <source>
        <dbReference type="EMBL" id="CAK0793235.1"/>
    </source>
</evidence>